<comment type="caution">
    <text evidence="1">The sequence shown here is derived from an EMBL/GenBank/DDBJ whole genome shotgun (WGS) entry which is preliminary data.</text>
</comment>
<dbReference type="EMBL" id="PYGK01000003">
    <property type="protein sequence ID" value="PSL33419.1"/>
    <property type="molecule type" value="Genomic_DNA"/>
</dbReference>
<reference evidence="1 2" key="1">
    <citation type="submission" date="2018-03" db="EMBL/GenBank/DDBJ databases">
        <title>Genomic Encyclopedia of Archaeal and Bacterial Type Strains, Phase II (KMG-II): from individual species to whole genera.</title>
        <authorList>
            <person name="Goeker M."/>
        </authorList>
    </citation>
    <scope>NUCLEOTIDE SEQUENCE [LARGE SCALE GENOMIC DNA]</scope>
    <source>
        <strain evidence="1 2">DSM 18107</strain>
    </source>
</reference>
<dbReference type="OrthoDB" id="1091850at2"/>
<dbReference type="CDD" id="cd12105">
    <property type="entry name" value="HmuY"/>
    <property type="match status" value="1"/>
</dbReference>
<sequence>MHPHGPLYCLDSILRQGTYCSNNSKQKMTMKLSRLFLVLAIGTGLFSACSKDEDATVVRPPSDGAQLTLDGGGGAGSPNTVYVDFSADSTATRARASWSLGFYSGSSYRVILNSFTSISAVALNKTDISTVNIGDTAGVSMAIGQGAGTLSMIDDVFGDLTKTAIAEVAATASANHVYLVKPESASAADPATWYKILVTRNGDGYTLQYAKLKETTIKTANISKDNNYNFTFFSLDNGATVNVEPKKTQWDIAWSYAAYYTATIPYFFSDFVVINQYAGVTAAKVDSNTVSYNNFTTANIAAQTFVSTRDAIGGSWRATTGNGIYKNFYYIVKDANGNYYKLKFVSMGLNDGGTRGYPVIEYKLVKSAS</sequence>
<dbReference type="Proteomes" id="UP000240978">
    <property type="component" value="Unassembled WGS sequence"/>
</dbReference>
<dbReference type="Pfam" id="PF14064">
    <property type="entry name" value="HmuY"/>
    <property type="match status" value="1"/>
</dbReference>
<organism evidence="1 2">
    <name type="scientific">Chitinophaga ginsengisoli</name>
    <dbReference type="NCBI Taxonomy" id="363837"/>
    <lineage>
        <taxon>Bacteria</taxon>
        <taxon>Pseudomonadati</taxon>
        <taxon>Bacteroidota</taxon>
        <taxon>Chitinophagia</taxon>
        <taxon>Chitinophagales</taxon>
        <taxon>Chitinophagaceae</taxon>
        <taxon>Chitinophaga</taxon>
    </lineage>
</organism>
<name>A0A2P8GHH0_9BACT</name>
<keyword evidence="2" id="KW-1185">Reference proteome</keyword>
<dbReference type="AlphaFoldDB" id="A0A2P8GHH0"/>
<evidence type="ECO:0000313" key="2">
    <source>
        <dbReference type="Proteomes" id="UP000240978"/>
    </source>
</evidence>
<protein>
    <submittedName>
        <fullName evidence="1">Heme-binding HmuY-like protein</fullName>
    </submittedName>
</protein>
<proteinExistence type="predicted"/>
<evidence type="ECO:0000313" key="1">
    <source>
        <dbReference type="EMBL" id="PSL33419.1"/>
    </source>
</evidence>
<dbReference type="InterPro" id="IPR025921">
    <property type="entry name" value="HmuY"/>
</dbReference>
<accession>A0A2P8GHH0</accession>
<gene>
    <name evidence="1" type="ORF">CLV42_103402</name>
</gene>